<reference evidence="2 3" key="1">
    <citation type="submission" date="2019-03" db="EMBL/GenBank/DDBJ databases">
        <title>First draft genome of Liparis tanakae, snailfish: a comprehensive survey of snailfish specific genes.</title>
        <authorList>
            <person name="Kim W."/>
            <person name="Song I."/>
            <person name="Jeong J.-H."/>
            <person name="Kim D."/>
            <person name="Kim S."/>
            <person name="Ryu S."/>
            <person name="Song J.Y."/>
            <person name="Lee S.K."/>
        </authorList>
    </citation>
    <scope>NUCLEOTIDE SEQUENCE [LARGE SCALE GENOMIC DNA]</scope>
    <source>
        <tissue evidence="2">Muscle</tissue>
    </source>
</reference>
<evidence type="ECO:0000313" key="3">
    <source>
        <dbReference type="Proteomes" id="UP000314294"/>
    </source>
</evidence>
<organism evidence="2 3">
    <name type="scientific">Liparis tanakae</name>
    <name type="common">Tanaka's snailfish</name>
    <dbReference type="NCBI Taxonomy" id="230148"/>
    <lineage>
        <taxon>Eukaryota</taxon>
        <taxon>Metazoa</taxon>
        <taxon>Chordata</taxon>
        <taxon>Craniata</taxon>
        <taxon>Vertebrata</taxon>
        <taxon>Euteleostomi</taxon>
        <taxon>Actinopterygii</taxon>
        <taxon>Neopterygii</taxon>
        <taxon>Teleostei</taxon>
        <taxon>Neoteleostei</taxon>
        <taxon>Acanthomorphata</taxon>
        <taxon>Eupercaria</taxon>
        <taxon>Perciformes</taxon>
        <taxon>Cottioidei</taxon>
        <taxon>Cottales</taxon>
        <taxon>Liparidae</taxon>
        <taxon>Liparis</taxon>
    </lineage>
</organism>
<dbReference type="OrthoDB" id="10605400at2759"/>
<comment type="caution">
    <text evidence="2">The sequence shown here is derived from an EMBL/GenBank/DDBJ whole genome shotgun (WGS) entry which is preliminary data.</text>
</comment>
<protein>
    <submittedName>
        <fullName evidence="2">Uncharacterized protein</fullName>
    </submittedName>
</protein>
<keyword evidence="3" id="KW-1185">Reference proteome</keyword>
<dbReference type="EMBL" id="SRLO01000126">
    <property type="protein sequence ID" value="TNN73360.1"/>
    <property type="molecule type" value="Genomic_DNA"/>
</dbReference>
<accession>A0A4Z2I6C4</accession>
<name>A0A4Z2I6C4_9TELE</name>
<evidence type="ECO:0000313" key="2">
    <source>
        <dbReference type="EMBL" id="TNN73360.1"/>
    </source>
</evidence>
<proteinExistence type="predicted"/>
<feature type="region of interest" description="Disordered" evidence="1">
    <location>
        <begin position="29"/>
        <end position="106"/>
    </location>
</feature>
<dbReference type="Proteomes" id="UP000314294">
    <property type="component" value="Unassembled WGS sequence"/>
</dbReference>
<sequence length="220" mass="24394">MAQPMTSCMSEPMMASSTINHRMIRGTCTDETDFGQVHPGDHAEPSRQPLQQQPDDGGGQQHPEELAGGEQTVTFRRHNVAPDPPSRRPPEPRTLSHCGNTLLDTASEKGSEGLHGYLLSQAAQFSAHLGRSTFGPGPKDMHDLVFCLGLCMAKEIKQRGGVREKEREYMEYRNRPWKQIRHWGLRRLLLVLARDTASRATCSLGSLSSNARLRGRGSLP</sequence>
<evidence type="ECO:0000256" key="1">
    <source>
        <dbReference type="SAM" id="MobiDB-lite"/>
    </source>
</evidence>
<dbReference type="AlphaFoldDB" id="A0A4Z2I6C4"/>
<gene>
    <name evidence="2" type="ORF">EYF80_016523</name>
</gene>